<evidence type="ECO:0000313" key="2">
    <source>
        <dbReference type="Proteomes" id="UP000011991"/>
    </source>
</evidence>
<reference evidence="1 2" key="1">
    <citation type="journal article" date="2013" name="Mar. Genomics">
        <title>Expression of sulfatases in Rhodopirellula baltica and the diversity of sulfatases in the genus Rhodopirellula.</title>
        <authorList>
            <person name="Wegner C.E."/>
            <person name="Richter-Heitmann T."/>
            <person name="Klindworth A."/>
            <person name="Klockow C."/>
            <person name="Richter M."/>
            <person name="Achstetter T."/>
            <person name="Glockner F.O."/>
            <person name="Harder J."/>
        </authorList>
    </citation>
    <scope>NUCLEOTIDE SEQUENCE [LARGE SCALE GENOMIC DNA]</scope>
    <source>
        <strain evidence="1 2">SM1</strain>
    </source>
</reference>
<evidence type="ECO:0000313" key="1">
    <source>
        <dbReference type="EMBL" id="EMI17504.1"/>
    </source>
</evidence>
<dbReference type="AlphaFoldDB" id="M5RU46"/>
<gene>
    <name evidence="1" type="ORF">RMSM_05569</name>
</gene>
<sequence>MPRTGAAKSYRVEMDNLSSSRGCGDRYPNEIHFSARDDQPEPLRGSFIATRSDCDPCTNTMPGM</sequence>
<keyword evidence="2" id="KW-1185">Reference proteome</keyword>
<comment type="caution">
    <text evidence="1">The sequence shown here is derived from an EMBL/GenBank/DDBJ whole genome shotgun (WGS) entry which is preliminary data.</text>
</comment>
<protein>
    <submittedName>
        <fullName evidence="1">Uncharacterized protein</fullName>
    </submittedName>
</protein>
<organism evidence="1 2">
    <name type="scientific">Rhodopirellula maiorica SM1</name>
    <dbReference type="NCBI Taxonomy" id="1265738"/>
    <lineage>
        <taxon>Bacteria</taxon>
        <taxon>Pseudomonadati</taxon>
        <taxon>Planctomycetota</taxon>
        <taxon>Planctomycetia</taxon>
        <taxon>Pirellulales</taxon>
        <taxon>Pirellulaceae</taxon>
        <taxon>Novipirellula</taxon>
    </lineage>
</organism>
<dbReference type="EMBL" id="ANOG01000789">
    <property type="protein sequence ID" value="EMI17504.1"/>
    <property type="molecule type" value="Genomic_DNA"/>
</dbReference>
<accession>M5RU46</accession>
<dbReference type="Proteomes" id="UP000011991">
    <property type="component" value="Unassembled WGS sequence"/>
</dbReference>
<proteinExistence type="predicted"/>
<name>M5RU46_9BACT</name>